<reference evidence="2" key="1">
    <citation type="submission" date="2020-05" db="EMBL/GenBank/DDBJ databases">
        <authorList>
            <person name="Chiriac C."/>
            <person name="Salcher M."/>
            <person name="Ghai R."/>
            <person name="Kavagutti S V."/>
        </authorList>
    </citation>
    <scope>NUCLEOTIDE SEQUENCE</scope>
</reference>
<sequence length="353" mass="39027">MRLDPIPVMQPKLPPLEHVSNYLEKMYSNGIYSNHGPLVKMLEKRYADYFNVDADLVVLSSSATQALEGAVKLSPAETFYVPAFTFPAPALSVINSGKETSFLDVDALNWHLDLEPIGSTKDQGIMYVLPFGSSYIDPKVYQFENVIIDAAASIGNIDLVLSDLPKSWVVVFSLHVTKVLGVGEGGISIFGNSAAANQFRAWINFGFSGNRNSNSNGTNAKMSEITASFGLSALDLAEEEFEEWKASRKLVNKIEDATGLKSFSRDLGGHNPYWIVDFESADRKIEAVRKLSDAQIESRDWWSSGAKAMTIFNEFTRDRTFPNTESITGRTLGLPFFRGLTSKQCDAIFNCLN</sequence>
<evidence type="ECO:0000256" key="1">
    <source>
        <dbReference type="ARBA" id="ARBA00022898"/>
    </source>
</evidence>
<dbReference type="PIRSF" id="PIRSF000390">
    <property type="entry name" value="PLP_StrS"/>
    <property type="match status" value="1"/>
</dbReference>
<dbReference type="Pfam" id="PF01041">
    <property type="entry name" value="DegT_DnrJ_EryC1"/>
    <property type="match status" value="1"/>
</dbReference>
<dbReference type="InterPro" id="IPR000653">
    <property type="entry name" value="DegT/StrS_aminotransferase"/>
</dbReference>
<dbReference type="AlphaFoldDB" id="A0A6J7I545"/>
<proteinExistence type="predicted"/>
<name>A0A6J7I545_9ZZZZ</name>
<evidence type="ECO:0000313" key="2">
    <source>
        <dbReference type="EMBL" id="CAB4925841.1"/>
    </source>
</evidence>
<dbReference type="GO" id="GO:0008483">
    <property type="term" value="F:transaminase activity"/>
    <property type="evidence" value="ECO:0007669"/>
    <property type="project" value="TreeGrafter"/>
</dbReference>
<protein>
    <submittedName>
        <fullName evidence="2">Unannotated protein</fullName>
    </submittedName>
</protein>
<gene>
    <name evidence="2" type="ORF">UFOPK3684_00675</name>
</gene>
<dbReference type="EMBL" id="CAFBMZ010000037">
    <property type="protein sequence ID" value="CAB4925841.1"/>
    <property type="molecule type" value="Genomic_DNA"/>
</dbReference>
<dbReference type="PANTHER" id="PTHR30244:SF9">
    <property type="entry name" value="PROTEIN RV3402C"/>
    <property type="match status" value="1"/>
</dbReference>
<organism evidence="2">
    <name type="scientific">freshwater metagenome</name>
    <dbReference type="NCBI Taxonomy" id="449393"/>
    <lineage>
        <taxon>unclassified sequences</taxon>
        <taxon>metagenomes</taxon>
        <taxon>ecological metagenomes</taxon>
    </lineage>
</organism>
<accession>A0A6J7I545</accession>
<dbReference type="GO" id="GO:0000271">
    <property type="term" value="P:polysaccharide biosynthetic process"/>
    <property type="evidence" value="ECO:0007669"/>
    <property type="project" value="TreeGrafter"/>
</dbReference>
<dbReference type="Gene3D" id="3.40.640.10">
    <property type="entry name" value="Type I PLP-dependent aspartate aminotransferase-like (Major domain)"/>
    <property type="match status" value="1"/>
</dbReference>
<dbReference type="InterPro" id="IPR015421">
    <property type="entry name" value="PyrdxlP-dep_Trfase_major"/>
</dbReference>
<dbReference type="GO" id="GO:0030170">
    <property type="term" value="F:pyridoxal phosphate binding"/>
    <property type="evidence" value="ECO:0007669"/>
    <property type="project" value="TreeGrafter"/>
</dbReference>
<dbReference type="InterPro" id="IPR015424">
    <property type="entry name" value="PyrdxlP-dep_Trfase"/>
</dbReference>
<keyword evidence="1" id="KW-0663">Pyridoxal phosphate</keyword>
<dbReference type="SUPFAM" id="SSF53383">
    <property type="entry name" value="PLP-dependent transferases"/>
    <property type="match status" value="1"/>
</dbReference>
<dbReference type="PANTHER" id="PTHR30244">
    <property type="entry name" value="TRANSAMINASE"/>
    <property type="match status" value="1"/>
</dbReference>